<keyword evidence="6" id="KW-0175">Coiled coil</keyword>
<keyword evidence="3 10" id="KW-0963">Cytoplasm</keyword>
<feature type="domain" description="IF rod" evidence="11">
    <location>
        <begin position="103"/>
        <end position="170"/>
    </location>
</feature>
<evidence type="ECO:0000256" key="7">
    <source>
        <dbReference type="ARBA" id="ARBA00023187"/>
    </source>
</evidence>
<evidence type="ECO:0000256" key="6">
    <source>
        <dbReference type="ARBA" id="ARBA00023054"/>
    </source>
</evidence>
<protein>
    <recommendedName>
        <fullName evidence="10">Small nuclear ribonucleoprotein Sm D2</fullName>
        <shortName evidence="10">Sm-D2</shortName>
    </recommendedName>
    <alternativeName>
        <fullName evidence="10">snRNP core protein D2</fullName>
    </alternativeName>
</protein>
<dbReference type="SUPFAM" id="SSF50182">
    <property type="entry name" value="Sm-like ribonucleoproteins"/>
    <property type="match status" value="1"/>
</dbReference>
<keyword evidence="8 10" id="KW-0539">Nucleus</keyword>
<proteinExistence type="inferred from homology"/>
<keyword evidence="13" id="KW-1185">Reference proteome</keyword>
<keyword evidence="4 10" id="KW-0507">mRNA processing</keyword>
<evidence type="ECO:0000313" key="12">
    <source>
        <dbReference type="EMBL" id="KAK1338628.1"/>
    </source>
</evidence>
<comment type="function">
    <text evidence="10">Plays a role in pre-mRNA splicing as a core component of the spliceosomal U1, U2, U4 and U5 small nuclear ribonucleoproteins (snRNPs), the building blocks of the spliceosome. Component of both the pre-catalytic spliceosome B complex and activated spliceosome C complexes. As a component of the minor spliceosome, involved in the splicing of U12-type introns in pre-mRNAs.</text>
</comment>
<dbReference type="Proteomes" id="UP001177744">
    <property type="component" value="Unassembled WGS sequence"/>
</dbReference>
<gene>
    <name evidence="10" type="primary">SNRPD2</name>
    <name evidence="12" type="ORF">QTO34_019282</name>
</gene>
<sequence length="170" mass="19501">MSLLNKPKSEMTMEEEEFNTSPLSVLTYKNNTLVLINCGNKRLLGHVKAFDRHWNMENVKELWTEVPNRVKCKKKVQVGLAPSLARRGQWTIRRHRGSEGTGSNLQVHYQEEVLNHEDIEGWLMEAYKGADEVALAGAELEKHINSLIVEIAFLKKVHEEEIAELQAQIQ</sequence>
<dbReference type="Pfam" id="PF00038">
    <property type="entry name" value="Filament"/>
    <property type="match status" value="1"/>
</dbReference>
<evidence type="ECO:0000256" key="10">
    <source>
        <dbReference type="RuleBase" id="RU365051"/>
    </source>
</evidence>
<dbReference type="PANTHER" id="PTHR12777">
    <property type="entry name" value="SMALL NUCLEAR RIBONUCLEOPROTEIN SM D2"/>
    <property type="match status" value="1"/>
</dbReference>
<evidence type="ECO:0000256" key="9">
    <source>
        <dbReference type="ARBA" id="ARBA00023274"/>
    </source>
</evidence>
<dbReference type="InterPro" id="IPR039008">
    <property type="entry name" value="IF_rod_dom"/>
</dbReference>
<evidence type="ECO:0000256" key="2">
    <source>
        <dbReference type="ARBA" id="ARBA00008146"/>
    </source>
</evidence>
<evidence type="ECO:0000256" key="1">
    <source>
        <dbReference type="ARBA" id="ARBA00004123"/>
    </source>
</evidence>
<evidence type="ECO:0000256" key="4">
    <source>
        <dbReference type="ARBA" id="ARBA00022664"/>
    </source>
</evidence>
<dbReference type="GO" id="GO:0005882">
    <property type="term" value="C:intermediate filament"/>
    <property type="evidence" value="ECO:0007669"/>
    <property type="project" value="UniProtKB-KW"/>
</dbReference>
<evidence type="ECO:0000256" key="3">
    <source>
        <dbReference type="ARBA" id="ARBA00022490"/>
    </source>
</evidence>
<accession>A0AA40HW92</accession>
<evidence type="ECO:0000256" key="5">
    <source>
        <dbReference type="ARBA" id="ARBA00022754"/>
    </source>
</evidence>
<organism evidence="12 13">
    <name type="scientific">Cnephaeus nilssonii</name>
    <name type="common">Northern bat</name>
    <name type="synonym">Eptesicus nilssonii</name>
    <dbReference type="NCBI Taxonomy" id="3371016"/>
    <lineage>
        <taxon>Eukaryota</taxon>
        <taxon>Metazoa</taxon>
        <taxon>Chordata</taxon>
        <taxon>Craniata</taxon>
        <taxon>Vertebrata</taxon>
        <taxon>Euteleostomi</taxon>
        <taxon>Mammalia</taxon>
        <taxon>Eutheria</taxon>
        <taxon>Laurasiatheria</taxon>
        <taxon>Chiroptera</taxon>
        <taxon>Yangochiroptera</taxon>
        <taxon>Vespertilionidae</taxon>
        <taxon>Cnephaeus</taxon>
    </lineage>
</organism>
<dbReference type="GO" id="GO:0006397">
    <property type="term" value="P:mRNA processing"/>
    <property type="evidence" value="ECO:0007669"/>
    <property type="project" value="UniProtKB-KW"/>
</dbReference>
<evidence type="ECO:0000313" key="13">
    <source>
        <dbReference type="Proteomes" id="UP001177744"/>
    </source>
</evidence>
<keyword evidence="9 10" id="KW-0687">Ribonucleoprotein</keyword>
<evidence type="ECO:0000259" key="11">
    <source>
        <dbReference type="Pfam" id="PF00038"/>
    </source>
</evidence>
<dbReference type="InterPro" id="IPR027248">
    <property type="entry name" value="Sm_D2"/>
</dbReference>
<dbReference type="Gene3D" id="1.20.5.1160">
    <property type="entry name" value="Vasodilator-stimulated phosphoprotein"/>
    <property type="match status" value="1"/>
</dbReference>
<keyword evidence="5" id="KW-0403">Intermediate filament</keyword>
<dbReference type="GO" id="GO:0030532">
    <property type="term" value="C:small nuclear ribonucleoprotein complex"/>
    <property type="evidence" value="ECO:0007669"/>
    <property type="project" value="InterPro"/>
</dbReference>
<evidence type="ECO:0000256" key="8">
    <source>
        <dbReference type="ARBA" id="ARBA00023242"/>
    </source>
</evidence>
<name>A0AA40HW92_CNENI</name>
<dbReference type="GO" id="GO:0008380">
    <property type="term" value="P:RNA splicing"/>
    <property type="evidence" value="ECO:0007669"/>
    <property type="project" value="UniProtKB-KW"/>
</dbReference>
<reference evidence="12" key="1">
    <citation type="submission" date="2023-06" db="EMBL/GenBank/DDBJ databases">
        <title>Reference genome for the Northern bat (Eptesicus nilssonii), a most northern bat species.</title>
        <authorList>
            <person name="Laine V.N."/>
            <person name="Pulliainen A.T."/>
            <person name="Lilley T.M."/>
        </authorList>
    </citation>
    <scope>NUCLEOTIDE SEQUENCE</scope>
    <source>
        <strain evidence="12">BLF_Eptnil</strain>
        <tissue evidence="12">Kidney</tissue>
    </source>
</reference>
<dbReference type="Gene3D" id="2.30.30.100">
    <property type="match status" value="1"/>
</dbReference>
<comment type="similarity">
    <text evidence="2 10">Belongs to the snRNP core protein family.</text>
</comment>
<keyword evidence="7 10" id="KW-0508">mRNA splicing</keyword>
<dbReference type="GO" id="GO:0005829">
    <property type="term" value="C:cytosol"/>
    <property type="evidence" value="ECO:0007669"/>
    <property type="project" value="UniProtKB-SubCell"/>
</dbReference>
<comment type="caution">
    <text evidence="12">The sequence shown here is derived from an EMBL/GenBank/DDBJ whole genome shotgun (WGS) entry which is preliminary data.</text>
</comment>
<dbReference type="InterPro" id="IPR010920">
    <property type="entry name" value="LSM_dom_sf"/>
</dbReference>
<dbReference type="AlphaFoldDB" id="A0AA40HW92"/>
<comment type="subcellular location">
    <subcellularLocation>
        <location evidence="10">Cytoplasm</location>
        <location evidence="10">Cytosol</location>
    </subcellularLocation>
    <subcellularLocation>
        <location evidence="1 10">Nucleus</location>
    </subcellularLocation>
    <text evidence="10">SMN-mediated assembly into core snRNPs occurs in the cytosol before SMN-mediated transport to the nucleus to be included in spliceosomes.</text>
</comment>
<dbReference type="EMBL" id="JAULJE010000009">
    <property type="protein sequence ID" value="KAK1338628.1"/>
    <property type="molecule type" value="Genomic_DNA"/>
</dbReference>